<organism evidence="1 2">
    <name type="scientific">Rossellomorea vietnamensis</name>
    <dbReference type="NCBI Taxonomy" id="218284"/>
    <lineage>
        <taxon>Bacteria</taxon>
        <taxon>Bacillati</taxon>
        <taxon>Bacillota</taxon>
        <taxon>Bacilli</taxon>
        <taxon>Bacillales</taxon>
        <taxon>Bacillaceae</taxon>
        <taxon>Rossellomorea</taxon>
    </lineage>
</organism>
<dbReference type="PATRIC" id="fig|218284.4.peg.1139"/>
<evidence type="ECO:0000313" key="1">
    <source>
        <dbReference type="EMBL" id="KPL58787.1"/>
    </source>
</evidence>
<dbReference type="InterPro" id="IPR019683">
    <property type="entry name" value="SirA"/>
</dbReference>
<name>A0A0P6W0D3_9BACI</name>
<dbReference type="OrthoDB" id="2736584at2"/>
<evidence type="ECO:0008006" key="3">
    <source>
        <dbReference type="Google" id="ProtNLM"/>
    </source>
</evidence>
<gene>
    <name evidence="1" type="ORF">AM506_14785</name>
</gene>
<protein>
    <recommendedName>
        <fullName evidence="3">Sporulation inhibitor of replication protein SirA</fullName>
    </recommendedName>
</protein>
<reference evidence="1 2" key="1">
    <citation type="submission" date="2015-08" db="EMBL/GenBank/DDBJ databases">
        <title>Draft Genome Sequence of Bacillus vietnamensis UCD-SED5.</title>
        <authorList>
            <person name="Lee R.D."/>
            <person name="Jospin G."/>
            <person name="Lang J.M."/>
            <person name="Coil D.A."/>
            <person name="Eisen J.A."/>
        </authorList>
    </citation>
    <scope>NUCLEOTIDE SEQUENCE [LARGE SCALE GENOMIC DNA]</scope>
    <source>
        <strain evidence="1 2">UCD-SED5</strain>
    </source>
</reference>
<dbReference type="RefSeq" id="WP_060673265.1">
    <property type="nucleotide sequence ID" value="NZ_LIXZ01000012.1"/>
</dbReference>
<dbReference type="InterPro" id="IPR038449">
    <property type="entry name" value="SirA_sf"/>
</dbReference>
<accession>A0A0P6W0D3</accession>
<dbReference type="Pfam" id="PF10747">
    <property type="entry name" value="SirA"/>
    <property type="match status" value="1"/>
</dbReference>
<dbReference type="AlphaFoldDB" id="A0A0P6W0D3"/>
<sequence>MRNYQIYWIEELFVQHYYGRERMFYQLFSDWEASTGDLHDIVSKQVDYITKPIPYLPTQRLLQHEITKVEGAAWINSVATIEREESGATLVLNEKSMSLSAWGHDESEYVFFEILRRNMGQLLAMDIKNERFGWLKPIKQRKFIY</sequence>
<comment type="caution">
    <text evidence="1">The sequence shown here is derived from an EMBL/GenBank/DDBJ whole genome shotgun (WGS) entry which is preliminary data.</text>
</comment>
<evidence type="ECO:0000313" key="2">
    <source>
        <dbReference type="Proteomes" id="UP000050398"/>
    </source>
</evidence>
<dbReference type="Gene3D" id="3.30.310.250">
    <property type="entry name" value="Sporulation inhibitor of replication protein SirA"/>
    <property type="match status" value="1"/>
</dbReference>
<dbReference type="EMBL" id="LIXZ01000012">
    <property type="protein sequence ID" value="KPL58787.1"/>
    <property type="molecule type" value="Genomic_DNA"/>
</dbReference>
<dbReference type="eggNOG" id="ENOG5033MW4">
    <property type="taxonomic scope" value="Bacteria"/>
</dbReference>
<proteinExistence type="predicted"/>
<dbReference type="Proteomes" id="UP000050398">
    <property type="component" value="Unassembled WGS sequence"/>
</dbReference>